<evidence type="ECO:0000313" key="4">
    <source>
        <dbReference type="Proteomes" id="UP001328107"/>
    </source>
</evidence>
<reference evidence="4" key="1">
    <citation type="submission" date="2022-10" db="EMBL/GenBank/DDBJ databases">
        <title>Genome assembly of Pristionchus species.</title>
        <authorList>
            <person name="Yoshida K."/>
            <person name="Sommer R.J."/>
        </authorList>
    </citation>
    <scope>NUCLEOTIDE SEQUENCE [LARGE SCALE GENOMIC DNA]</scope>
    <source>
        <strain evidence="4">RS5460</strain>
    </source>
</reference>
<sequence length="1207" mass="133509">SPIRRQLDATMVLWLAALFGLLAHASVAIFDNCGDPKFRCFEMEGQNLKLVTNQADFTGPKKLGVYIEYINDQEWKVHFAHEFALSLSKFTIAEEVYGTKDGKAIHSAPANKVGGEFIDEGSRNENDIKYRSFSLKVNSAEADKDLMTAFGFYLGKKNEIKLLFEAAGGPTECSGKGVANYPNYATYVKDHFNFFAISTPQVLPKSPDLDNLFTCEGDEHVFLNSVHMKIKEIRFTKKGWLNTDGVKLEDVKLAGKADDKVFCYSLCSADYLTPKGGTIKPEKADPAQRVFTCKDSAVMVGSNFFDSVRCVNNVWLGDLKTPIALDSTTYKFDAECYGAFKFDTRCTPAEKRDGCGDAILNKNELSCESGYMLKLEHSSSIYSKLKVVKGKWNDGNTDFAPAKAGDRPRCHSRCSINNLELGSNGGEIQQAVYDLPNKELKCSDANEVLVADLGGSDNSYVNYLTCDPVNGWMYEGSVKKAFGTETKVEDLKVNARCYKSCDDQRINDSWQGSNEKSEQHYRDPQKKLTCHSSSVLYVHDNPIDKKVECSKEGWKKEGDANLLIDHSLYYKYNIKVDCFQKCGTFFRSGSHQYANGKVTCDGTNMIKYSVGGGTAEETLNDLSCDNTGWKDGAKVISVFPPGLSVKLQADCVPSCTANAVSEDCSGGRKNCAKPTFSGGELTCAQLGTVLYLDEQKRVELKNLACTRASFKKKDDSFKITRTDAAFKAKITCRSKCDKDFVKIAAPATVAPTDNQRGEYLKRSDEPGEKYAVTCPDPLHYSTLEWAGGKAYSAKPFTCDPITGWSAPDYKNGAIFAEFDGNDVQVGCHPVCADRVDETEMCKGFTGSTPCTKVTLKPNALNTDYKLECPNTHVLRTKHNGVSKNFIRKNLDCKGQGFMQGTDVVLPFKVSDPTGDIAAAKFEAACVSNCHSNFIEGVTPQTDRKISFKKIEILVVDVGGEKKRVFGDLTCTDEEGWKEGTNMIVDFSQHVEFKTSLQEMCDTQQVDMLCDSLCLEAVNPVSNPKPTEGELTCKEHHLLFLNGKHSDDRIAKCDNKGWREDASSKKLIDFMDPAMDITKKTSAICKHKCNSDFIELTTDGCTSGTTCSKPIFENRKLSCSDTTEVLVLEHERLKKEAFEATCDDGGWSRKENTGGTTTTVNLLPLDGVKYKIKARCEQLCAMTEPRGSQAEADAKEKKSPFQRQEAHL</sequence>
<dbReference type="EMBL" id="BTRK01000005">
    <property type="protein sequence ID" value="GMR51383.1"/>
    <property type="molecule type" value="Genomic_DNA"/>
</dbReference>
<organism evidence="3 4">
    <name type="scientific">Pristionchus mayeri</name>
    <dbReference type="NCBI Taxonomy" id="1317129"/>
    <lineage>
        <taxon>Eukaryota</taxon>
        <taxon>Metazoa</taxon>
        <taxon>Ecdysozoa</taxon>
        <taxon>Nematoda</taxon>
        <taxon>Chromadorea</taxon>
        <taxon>Rhabditida</taxon>
        <taxon>Rhabditina</taxon>
        <taxon>Diplogasteromorpha</taxon>
        <taxon>Diplogasteroidea</taxon>
        <taxon>Neodiplogasteridae</taxon>
        <taxon>Pristionchus</taxon>
    </lineage>
</organism>
<dbReference type="InterPro" id="IPR039707">
    <property type="entry name" value="MPEG1"/>
</dbReference>
<dbReference type="GO" id="GO:0016020">
    <property type="term" value="C:membrane"/>
    <property type="evidence" value="ECO:0007669"/>
    <property type="project" value="UniProtKB-SubCell"/>
</dbReference>
<evidence type="ECO:0000256" key="1">
    <source>
        <dbReference type="SAM" id="MobiDB-lite"/>
    </source>
</evidence>
<evidence type="ECO:0000313" key="3">
    <source>
        <dbReference type="EMBL" id="GMR51383.1"/>
    </source>
</evidence>
<proteinExistence type="predicted"/>
<dbReference type="PANTHER" id="PTHR31463">
    <property type="entry name" value="MACROPHAGE-EXPRESSED GENE 1 PROTEIN"/>
    <property type="match status" value="1"/>
</dbReference>
<gene>
    <name evidence="3" type="ORF">PMAYCL1PPCAC_21578</name>
</gene>
<evidence type="ECO:0000256" key="2">
    <source>
        <dbReference type="SAM" id="SignalP"/>
    </source>
</evidence>
<feature type="chain" id="PRO_5042926672" evidence="2">
    <location>
        <begin position="29"/>
        <end position="1207"/>
    </location>
</feature>
<feature type="region of interest" description="Disordered" evidence="1">
    <location>
        <begin position="1185"/>
        <end position="1207"/>
    </location>
</feature>
<keyword evidence="4" id="KW-1185">Reference proteome</keyword>
<name>A0AAN5CV30_9BILA</name>
<protein>
    <submittedName>
        <fullName evidence="3">Uncharacterized protein</fullName>
    </submittedName>
</protein>
<keyword evidence="2" id="KW-0732">Signal</keyword>
<dbReference type="AlphaFoldDB" id="A0AAN5CV30"/>
<dbReference type="PANTHER" id="PTHR31463:SF1">
    <property type="entry name" value="MACROPHAGE-EXPRESSED GENE 1 PROTEIN"/>
    <property type="match status" value="1"/>
</dbReference>
<feature type="signal peptide" evidence="2">
    <location>
        <begin position="1"/>
        <end position="28"/>
    </location>
</feature>
<comment type="caution">
    <text evidence="3">The sequence shown here is derived from an EMBL/GenBank/DDBJ whole genome shotgun (WGS) entry which is preliminary data.</text>
</comment>
<feature type="compositionally biased region" description="Basic and acidic residues" evidence="1">
    <location>
        <begin position="1191"/>
        <end position="1207"/>
    </location>
</feature>
<feature type="non-terminal residue" evidence="3">
    <location>
        <position position="1"/>
    </location>
</feature>
<dbReference type="Proteomes" id="UP001328107">
    <property type="component" value="Unassembled WGS sequence"/>
</dbReference>
<dbReference type="GO" id="GO:0045087">
    <property type="term" value="P:innate immune response"/>
    <property type="evidence" value="ECO:0007669"/>
    <property type="project" value="UniProtKB-KW"/>
</dbReference>
<accession>A0AAN5CV30</accession>